<proteinExistence type="predicted"/>
<dbReference type="eggNOG" id="ENOG5032SNG">
    <property type="taxonomic scope" value="Bacteria"/>
</dbReference>
<dbReference type="EMBL" id="AQFT01000068">
    <property type="protein sequence ID" value="EMZ27571.1"/>
    <property type="molecule type" value="Genomic_DNA"/>
</dbReference>
<dbReference type="PATRIC" id="fig|1235802.3.peg.2377"/>
<gene>
    <name evidence="2" type="ORF">C823_02240</name>
</gene>
<evidence type="ECO:0000256" key="1">
    <source>
        <dbReference type="SAM" id="SignalP"/>
    </source>
</evidence>
<keyword evidence="1" id="KW-0732">Signal</keyword>
<sequence length="191" mass="20680">MKKITMMCPICMVLLALSGCANSSDAKENGPSLAYAQAVEVLRAVADAYTEEERFAMCGGDQEHAVMDEPGTFDIGKTEEMKQSLGLPAEFGTKISEAASMVHLMNGNIFTGAAYRLKEDVKTDDFAEAVKTELAEKQWMCGQPDTMAVIDVDGVYVITAYGEAETMKTFRQKALSVLKNAEIVTEAPIVS</sequence>
<dbReference type="HOGENOM" id="CLU_1432573_0_0_9"/>
<accession>N2AHU5</accession>
<dbReference type="OrthoDB" id="1956344at2"/>
<protein>
    <submittedName>
        <fullName evidence="2">Uncharacterized protein</fullName>
    </submittedName>
</protein>
<comment type="caution">
    <text evidence="2">The sequence shown here is derived from an EMBL/GenBank/DDBJ whole genome shotgun (WGS) entry which is preliminary data.</text>
</comment>
<reference evidence="2 3" key="1">
    <citation type="journal article" date="2014" name="Genome Announc.">
        <title>Draft genome sequences of the altered schaedler flora, a defined bacterial community from gnotobiotic mice.</title>
        <authorList>
            <person name="Wannemuehler M.J."/>
            <person name="Overstreet A.M."/>
            <person name="Ward D.V."/>
            <person name="Phillips G.J."/>
        </authorList>
    </citation>
    <scope>NUCLEOTIDE SEQUENCE [LARGE SCALE GENOMIC DNA]</scope>
    <source>
        <strain evidence="2 3">ASF492</strain>
    </source>
</reference>
<dbReference type="AlphaFoldDB" id="N2AHU5"/>
<dbReference type="Proteomes" id="UP000012589">
    <property type="component" value="Unassembled WGS sequence"/>
</dbReference>
<evidence type="ECO:0000313" key="3">
    <source>
        <dbReference type="Proteomes" id="UP000012589"/>
    </source>
</evidence>
<dbReference type="STRING" id="1235802.C823_02240"/>
<evidence type="ECO:0000313" key="2">
    <source>
        <dbReference type="EMBL" id="EMZ27571.1"/>
    </source>
</evidence>
<feature type="chain" id="PRO_5004114354" evidence="1">
    <location>
        <begin position="27"/>
        <end position="191"/>
    </location>
</feature>
<keyword evidence="3" id="KW-1185">Reference proteome</keyword>
<dbReference type="PROSITE" id="PS51257">
    <property type="entry name" value="PROKAR_LIPOPROTEIN"/>
    <property type="match status" value="1"/>
</dbReference>
<organism evidence="2 3">
    <name type="scientific">Eubacterium plexicaudatum ASF492</name>
    <dbReference type="NCBI Taxonomy" id="1235802"/>
    <lineage>
        <taxon>Bacteria</taxon>
        <taxon>Bacillati</taxon>
        <taxon>Bacillota</taxon>
        <taxon>Clostridia</taxon>
        <taxon>Eubacteriales</taxon>
        <taxon>Eubacteriaceae</taxon>
        <taxon>Eubacterium</taxon>
    </lineage>
</organism>
<name>N2AHU5_9FIRM</name>
<feature type="signal peptide" evidence="1">
    <location>
        <begin position="1"/>
        <end position="26"/>
    </location>
</feature>